<evidence type="ECO:0000259" key="2">
    <source>
        <dbReference type="Pfam" id="PF10080"/>
    </source>
</evidence>
<keyword evidence="1" id="KW-0812">Transmembrane</keyword>
<organism evidence="3 4">
    <name type="scientific">Geobacter pickeringii</name>
    <dbReference type="NCBI Taxonomy" id="345632"/>
    <lineage>
        <taxon>Bacteria</taxon>
        <taxon>Pseudomonadati</taxon>
        <taxon>Thermodesulfobacteriota</taxon>
        <taxon>Desulfuromonadia</taxon>
        <taxon>Geobacterales</taxon>
        <taxon>Geobacteraceae</taxon>
        <taxon>Geobacter</taxon>
    </lineage>
</organism>
<reference evidence="3 4" key="1">
    <citation type="journal article" date="2015" name="Genome Announc.">
        <title>Complete Genome of Geobacter pickeringii G13T, a Metal-Reducing Isolate from Sedimentary Kaolin Deposits.</title>
        <authorList>
            <person name="Badalamenti J.P."/>
            <person name="Bond D.R."/>
        </authorList>
    </citation>
    <scope>NUCLEOTIDE SEQUENCE [LARGE SCALE GENOMIC DNA]</scope>
    <source>
        <strain evidence="3 4">G13</strain>
    </source>
</reference>
<protein>
    <recommendedName>
        <fullName evidence="2">Membrane iron-sulfur containing protein FtrD-like domain-containing protein</fullName>
    </recommendedName>
</protein>
<keyword evidence="4" id="KW-1185">Reference proteome</keyword>
<proteinExistence type="predicted"/>
<feature type="transmembrane region" description="Helical" evidence="1">
    <location>
        <begin position="160"/>
        <end position="179"/>
    </location>
</feature>
<dbReference type="HOGENOM" id="CLU_610792_0_0_7"/>
<dbReference type="STRING" id="345632.GPICK_15895"/>
<dbReference type="AlphaFoldDB" id="A0A0B5BLM7"/>
<feature type="transmembrane region" description="Helical" evidence="1">
    <location>
        <begin position="100"/>
        <end position="119"/>
    </location>
</feature>
<dbReference type="KEGG" id="gpi:GPICK_15895"/>
<accession>A0A0B5BLM7</accession>
<gene>
    <name evidence="3" type="ORF">GPICK_15895</name>
</gene>
<keyword evidence="1" id="KW-1133">Transmembrane helix</keyword>
<keyword evidence="1" id="KW-0472">Membrane</keyword>
<evidence type="ECO:0000256" key="1">
    <source>
        <dbReference type="SAM" id="Phobius"/>
    </source>
</evidence>
<evidence type="ECO:0000313" key="4">
    <source>
        <dbReference type="Proteomes" id="UP000057609"/>
    </source>
</evidence>
<feature type="transmembrane region" description="Helical" evidence="1">
    <location>
        <begin position="280"/>
        <end position="298"/>
    </location>
</feature>
<dbReference type="Proteomes" id="UP000057609">
    <property type="component" value="Chromosome"/>
</dbReference>
<dbReference type="InterPro" id="IPR018758">
    <property type="entry name" value="FtrD-like"/>
</dbReference>
<feature type="transmembrane region" description="Helical" evidence="1">
    <location>
        <begin position="31"/>
        <end position="51"/>
    </location>
</feature>
<evidence type="ECO:0000313" key="3">
    <source>
        <dbReference type="EMBL" id="AJE04966.1"/>
    </source>
</evidence>
<feature type="transmembrane region" description="Helical" evidence="1">
    <location>
        <begin position="230"/>
        <end position="249"/>
    </location>
</feature>
<sequence length="441" mass="46174">MITIIQFALAWLAAAFLISSGSGDGRRAARFAAAAGFVLGGGAAVLLGRMLPAEGAAAVARGVVAVLFFLPAIAGVLLLYRNAGVEFGSLVPAPLGIPSVTRAALAGAVGAAAGLLAVLSAGSRGLPMATGVVAAGLLLHAPAGWAGSRVGKRLPLTGETLALALVALLLFMGSLSPRLDLFAPLCMKLMKFTHDFVHQFFESMLIPDHLFFSGEAWNVIGFLFGNDVGFWGGLAIWFAPLLLIAGGTAREPLPSVAHIRQGAERRTVLAGHLRERRRRLALPFFTTLLLALAVYRSLHPAVSYWDPKPMPVSADARGEIAIAAKGEGYDLDDGRLHKFLYRQGKSEVRFLVLRKPDGTTAVTLDACAICQPQGYGQGEGAVICWYCKTLIPLETVGEAGGCNPVPLPFAVVDGGVRITAATMISTWDSTVQGTKNVPGGK</sequence>
<feature type="transmembrane region" description="Helical" evidence="1">
    <location>
        <begin position="126"/>
        <end position="148"/>
    </location>
</feature>
<feature type="domain" description="Membrane iron-sulfur containing protein FtrD-like" evidence="2">
    <location>
        <begin position="332"/>
        <end position="423"/>
    </location>
</feature>
<feature type="transmembrane region" description="Helical" evidence="1">
    <location>
        <begin position="58"/>
        <end position="80"/>
    </location>
</feature>
<name>A0A0B5BLM7_9BACT</name>
<dbReference type="Pfam" id="PF10080">
    <property type="entry name" value="FtrD-like"/>
    <property type="match status" value="1"/>
</dbReference>
<dbReference type="EMBL" id="CP009788">
    <property type="protein sequence ID" value="AJE04966.1"/>
    <property type="molecule type" value="Genomic_DNA"/>
</dbReference>